<dbReference type="PANTHER" id="PTHR43166:SF35">
    <property type="entry name" value="L-CYSTINE IMPORT ATP-BINDING PROTEIN TCYN"/>
    <property type="match status" value="1"/>
</dbReference>
<evidence type="ECO:0000256" key="2">
    <source>
        <dbReference type="ARBA" id="ARBA00005417"/>
    </source>
</evidence>
<dbReference type="PIRSF" id="PIRSF039085">
    <property type="entry name" value="ABC_ATPase_HisP"/>
    <property type="match status" value="1"/>
</dbReference>
<organism evidence="9 10">
    <name type="scientific">Acuticoccus mangrovi</name>
    <dbReference type="NCBI Taxonomy" id="2796142"/>
    <lineage>
        <taxon>Bacteria</taxon>
        <taxon>Pseudomonadati</taxon>
        <taxon>Pseudomonadota</taxon>
        <taxon>Alphaproteobacteria</taxon>
        <taxon>Hyphomicrobiales</taxon>
        <taxon>Amorphaceae</taxon>
        <taxon>Acuticoccus</taxon>
    </lineage>
</organism>
<dbReference type="InterPro" id="IPR050086">
    <property type="entry name" value="MetN_ABC_transporter-like"/>
</dbReference>
<comment type="similarity">
    <text evidence="2">Belongs to the ABC transporter superfamily.</text>
</comment>
<dbReference type="Pfam" id="PF00005">
    <property type="entry name" value="ABC_tran"/>
    <property type="match status" value="1"/>
</dbReference>
<dbReference type="Proteomes" id="UP000609531">
    <property type="component" value="Unassembled WGS sequence"/>
</dbReference>
<keyword evidence="3" id="KW-0813">Transport</keyword>
<dbReference type="InterPro" id="IPR030679">
    <property type="entry name" value="ABC_ATPase_HisP-typ"/>
</dbReference>
<dbReference type="GO" id="GO:0005886">
    <property type="term" value="C:plasma membrane"/>
    <property type="evidence" value="ECO:0007669"/>
    <property type="project" value="UniProtKB-SubCell"/>
</dbReference>
<proteinExistence type="inferred from homology"/>
<dbReference type="EMBL" id="JAEKJA010000021">
    <property type="protein sequence ID" value="MBJ3777969.1"/>
    <property type="molecule type" value="Genomic_DNA"/>
</dbReference>
<comment type="subcellular location">
    <subcellularLocation>
        <location evidence="1">Cell membrane</location>
        <topology evidence="1">Peripheral membrane protein</topology>
    </subcellularLocation>
</comment>
<dbReference type="GO" id="GO:0015424">
    <property type="term" value="F:ABC-type amino acid transporter activity"/>
    <property type="evidence" value="ECO:0007669"/>
    <property type="project" value="InterPro"/>
</dbReference>
<reference evidence="9" key="1">
    <citation type="submission" date="2020-12" db="EMBL/GenBank/DDBJ databases">
        <title>Bacterial taxonomy.</title>
        <authorList>
            <person name="Pan X."/>
        </authorList>
    </citation>
    <scope>NUCLEOTIDE SEQUENCE</scope>
    <source>
        <strain evidence="9">B2012</strain>
    </source>
</reference>
<keyword evidence="7" id="KW-0472">Membrane</keyword>
<dbReference type="PROSITE" id="PS50893">
    <property type="entry name" value="ABC_TRANSPORTER_2"/>
    <property type="match status" value="1"/>
</dbReference>
<dbReference type="AlphaFoldDB" id="A0A934IUH7"/>
<keyword evidence="5" id="KW-0547">Nucleotide-binding</keyword>
<evidence type="ECO:0000313" key="10">
    <source>
        <dbReference type="Proteomes" id="UP000609531"/>
    </source>
</evidence>
<keyword evidence="4" id="KW-1003">Cell membrane</keyword>
<evidence type="ECO:0000313" key="9">
    <source>
        <dbReference type="EMBL" id="MBJ3777969.1"/>
    </source>
</evidence>
<sequence length="259" mass="28510">MGSADDVVLEAVDIRKAFGTHEVLCGASLSVQRQEVISIIGSSGSGKSTFLRCLNMLEIPQGGQLRIGAETYDFSRLRRPPRDAQLARLRRNVGMVFQHFNLFPHKTAMENIVEGPIQVLGESPKQARETGMELLVKVGLQDKADQYPQQLSGGQKQRVAIARALAMRPELILFDEVTSALDPELVGEVLTVLKDLAAEGTTMILVTHEIAFAADISDRVGFMVDGTFAELGTPQDVIYNPKSERLVRFLERFTSGNRI</sequence>
<evidence type="ECO:0000256" key="1">
    <source>
        <dbReference type="ARBA" id="ARBA00004202"/>
    </source>
</evidence>
<evidence type="ECO:0000256" key="6">
    <source>
        <dbReference type="ARBA" id="ARBA00022840"/>
    </source>
</evidence>
<dbReference type="PANTHER" id="PTHR43166">
    <property type="entry name" value="AMINO ACID IMPORT ATP-BINDING PROTEIN"/>
    <property type="match status" value="1"/>
</dbReference>
<dbReference type="SMART" id="SM00382">
    <property type="entry name" value="AAA"/>
    <property type="match status" value="1"/>
</dbReference>
<protein>
    <submittedName>
        <fullName evidence="9">Amino acid ABC transporter ATP-binding protein</fullName>
    </submittedName>
</protein>
<comment type="caution">
    <text evidence="9">The sequence shown here is derived from an EMBL/GenBank/DDBJ whole genome shotgun (WGS) entry which is preliminary data.</text>
</comment>
<evidence type="ECO:0000256" key="7">
    <source>
        <dbReference type="ARBA" id="ARBA00023136"/>
    </source>
</evidence>
<name>A0A934IUH7_9HYPH</name>
<evidence type="ECO:0000256" key="5">
    <source>
        <dbReference type="ARBA" id="ARBA00022741"/>
    </source>
</evidence>
<dbReference type="PROSITE" id="PS00211">
    <property type="entry name" value="ABC_TRANSPORTER_1"/>
    <property type="match status" value="1"/>
</dbReference>
<evidence type="ECO:0000259" key="8">
    <source>
        <dbReference type="PROSITE" id="PS50893"/>
    </source>
</evidence>
<gene>
    <name evidence="9" type="ORF">JCR33_19870</name>
</gene>
<dbReference type="GO" id="GO:0016887">
    <property type="term" value="F:ATP hydrolysis activity"/>
    <property type="evidence" value="ECO:0007669"/>
    <property type="project" value="InterPro"/>
</dbReference>
<evidence type="ECO:0000256" key="3">
    <source>
        <dbReference type="ARBA" id="ARBA00022448"/>
    </source>
</evidence>
<dbReference type="SUPFAM" id="SSF52540">
    <property type="entry name" value="P-loop containing nucleoside triphosphate hydrolases"/>
    <property type="match status" value="1"/>
</dbReference>
<keyword evidence="6 9" id="KW-0067">ATP-binding</keyword>
<accession>A0A934IUH7</accession>
<feature type="domain" description="ABC transporter" evidence="8">
    <location>
        <begin position="9"/>
        <end position="250"/>
    </location>
</feature>
<dbReference type="InterPro" id="IPR027417">
    <property type="entry name" value="P-loop_NTPase"/>
</dbReference>
<dbReference type="Gene3D" id="3.40.50.300">
    <property type="entry name" value="P-loop containing nucleotide triphosphate hydrolases"/>
    <property type="match status" value="1"/>
</dbReference>
<dbReference type="InterPro" id="IPR003439">
    <property type="entry name" value="ABC_transporter-like_ATP-bd"/>
</dbReference>
<dbReference type="InterPro" id="IPR017871">
    <property type="entry name" value="ABC_transporter-like_CS"/>
</dbReference>
<keyword evidence="10" id="KW-1185">Reference proteome</keyword>
<evidence type="ECO:0000256" key="4">
    <source>
        <dbReference type="ARBA" id="ARBA00022475"/>
    </source>
</evidence>
<dbReference type="GO" id="GO:0005524">
    <property type="term" value="F:ATP binding"/>
    <property type="evidence" value="ECO:0007669"/>
    <property type="project" value="UniProtKB-KW"/>
</dbReference>
<dbReference type="InterPro" id="IPR003593">
    <property type="entry name" value="AAA+_ATPase"/>
</dbReference>